<protein>
    <submittedName>
        <fullName evidence="1">Uncharacterized protein</fullName>
    </submittedName>
</protein>
<dbReference type="OrthoDB" id="7063960at2"/>
<dbReference type="RefSeq" id="WP_013818228.1">
    <property type="nucleotide sequence ID" value="NC_015572.1"/>
</dbReference>
<dbReference type="KEGG" id="mmt:Metme_1553"/>
<dbReference type="AlphaFoldDB" id="G0A004"/>
<reference evidence="2" key="3">
    <citation type="submission" date="2011-05" db="EMBL/GenBank/DDBJ databases">
        <title>Complete sequence of Methylomonas methanica MC09.</title>
        <authorList>
            <consortium name="US DOE Joint Genome Institute"/>
            <person name="Lucas S."/>
            <person name="Han J."/>
            <person name="Lapidus A."/>
            <person name="Cheng J.-F."/>
            <person name="Goodwin L."/>
            <person name="Pitluck S."/>
            <person name="Peters L."/>
            <person name="Mikhailova N."/>
            <person name="Teshima H."/>
            <person name="Han C."/>
            <person name="Tapia R."/>
            <person name="Land M."/>
            <person name="Hauser L."/>
            <person name="Kyrpides N."/>
            <person name="Ivanova N."/>
            <person name="Pagani I."/>
            <person name="Stein L."/>
            <person name="Woyke T."/>
        </authorList>
    </citation>
    <scope>NUCLEOTIDE SEQUENCE [LARGE SCALE GENOMIC DNA]</scope>
    <source>
        <strain evidence="2">MC09</strain>
    </source>
</reference>
<dbReference type="Proteomes" id="UP000008888">
    <property type="component" value="Chromosome"/>
</dbReference>
<reference key="2">
    <citation type="submission" date="2011-05" db="EMBL/GenBank/DDBJ databases">
        <title>Complete genome sequence of the aerobic marine methanotroph Methylomonas methanica MC09.</title>
        <authorList>
            <person name="Boden R."/>
            <person name="Cunliffe M."/>
            <person name="Scanlan J."/>
            <person name="Moussard H."/>
            <person name="Kits K.D."/>
            <person name="Klotz M."/>
            <person name="Jetten M."/>
            <person name="Vuilleumier S."/>
            <person name="Han J."/>
            <person name="Peters L."/>
            <person name="Mikhailova N."/>
            <person name="Teshima H."/>
            <person name="Tapia R."/>
            <person name="Kyrpides N."/>
            <person name="Ivanova N."/>
            <person name="Pagani I."/>
            <person name="Cheng J.-F."/>
            <person name="Goodwin L."/>
            <person name="Han C."/>
            <person name="Hauser L."/>
            <person name="Land M."/>
            <person name="Lapidus A."/>
            <person name="Lucas S."/>
            <person name="Pitluck S."/>
            <person name="Woyke T."/>
            <person name="Stein L.Y."/>
            <person name="Murrell C."/>
        </authorList>
    </citation>
    <scope>NUCLEOTIDE SEQUENCE</scope>
    <source>
        <strain>MC09</strain>
    </source>
</reference>
<evidence type="ECO:0000313" key="2">
    <source>
        <dbReference type="Proteomes" id="UP000008888"/>
    </source>
</evidence>
<dbReference type="STRING" id="857087.Metme_1553"/>
<name>G0A004_METMM</name>
<reference evidence="1 2" key="1">
    <citation type="journal article" date="2011" name="J. Bacteriol.">
        <title>Complete Genome Sequence of the Aerobic Marine Methanotroph Methylomonas methanica MC09.</title>
        <authorList>
            <person name="Boden R."/>
            <person name="Cunliffe M."/>
            <person name="Scanlan J."/>
            <person name="Moussard H."/>
            <person name="Kits K.D."/>
            <person name="Klotz M.G."/>
            <person name="Jetten M.S."/>
            <person name="Vuilleumier S."/>
            <person name="Han J."/>
            <person name="Peters L."/>
            <person name="Mikhailova N."/>
            <person name="Teshima H."/>
            <person name="Tapia R."/>
            <person name="Kyrpides N."/>
            <person name="Ivanova N."/>
            <person name="Pagani I."/>
            <person name="Cheng J.F."/>
            <person name="Goodwin L."/>
            <person name="Han C."/>
            <person name="Hauser L."/>
            <person name="Land M.L."/>
            <person name="Lapidus A."/>
            <person name="Lucas S."/>
            <person name="Pitluck S."/>
            <person name="Woyke T."/>
            <person name="Stein L."/>
            <person name="Murrell J.C."/>
        </authorList>
    </citation>
    <scope>NUCLEOTIDE SEQUENCE [LARGE SCALE GENOMIC DNA]</scope>
    <source>
        <strain evidence="1 2">MC09</strain>
    </source>
</reference>
<sequence length="125" mass="14123">MKSSILKAFLDREDKENTLISCLKLELDNYRSEKSDKGGSVSIIFNEDDSLHISKERLAVLVEHYQLGVLDCDSLEYVGDALELGELVTFESEFIRDIVFEFSNPSINGVFTQERAAELLSELKA</sequence>
<gene>
    <name evidence="1" type="ordered locus">Metme_1553</name>
</gene>
<organism evidence="1 2">
    <name type="scientific">Methylomonas methanica (strain DSM 25384 / MC09)</name>
    <dbReference type="NCBI Taxonomy" id="857087"/>
    <lineage>
        <taxon>Bacteria</taxon>
        <taxon>Pseudomonadati</taxon>
        <taxon>Pseudomonadota</taxon>
        <taxon>Gammaproteobacteria</taxon>
        <taxon>Methylococcales</taxon>
        <taxon>Methylococcaceae</taxon>
        <taxon>Methylomonas</taxon>
    </lineage>
</organism>
<evidence type="ECO:0000313" key="1">
    <source>
        <dbReference type="EMBL" id="AEF99972.1"/>
    </source>
</evidence>
<keyword evidence="2" id="KW-1185">Reference proteome</keyword>
<dbReference type="HOGENOM" id="CLU_1990037_0_0_6"/>
<accession>G0A004</accession>
<proteinExistence type="predicted"/>
<dbReference type="EMBL" id="CP002738">
    <property type="protein sequence ID" value="AEF99972.1"/>
    <property type="molecule type" value="Genomic_DNA"/>
</dbReference>